<gene>
    <name evidence="2" type="ORF">GGP41_001682</name>
</gene>
<accession>A0A8H6DYV8</accession>
<feature type="compositionally biased region" description="Low complexity" evidence="1">
    <location>
        <begin position="143"/>
        <end position="152"/>
    </location>
</feature>
<name>A0A8H6DYV8_COCSA</name>
<reference evidence="2" key="1">
    <citation type="submission" date="2019-11" db="EMBL/GenBank/DDBJ databases">
        <title>Bipolaris sorokiniana Genome sequencing.</title>
        <authorList>
            <person name="Wang H."/>
        </authorList>
    </citation>
    <scope>NUCLEOTIDE SEQUENCE</scope>
</reference>
<protein>
    <submittedName>
        <fullName evidence="2">Uncharacterized protein</fullName>
    </submittedName>
</protein>
<sequence length="207" mass="23211">MSSPCTTQAPTAQEIETFFIRVLSNGPLSLEDITDRINGFGRGHEDAVVAVFEYMAEAVQGKGEGEATYQLRPEYRPTTTITNSERETEEEEQDFTPTLLRAPPTNNSRNHATPSLSSTSSPRRKTPPAHPHPLPNYPPPSPLHQLISAHQHQTSHHDHAHNTRPLRSPAHRRPHNSGLRHQRQPPDPRGARDEKGKPLRLRGRLLV</sequence>
<feature type="compositionally biased region" description="Basic residues" evidence="1">
    <location>
        <begin position="162"/>
        <end position="183"/>
    </location>
</feature>
<feature type="compositionally biased region" description="Pro residues" evidence="1">
    <location>
        <begin position="128"/>
        <end position="142"/>
    </location>
</feature>
<comment type="caution">
    <text evidence="2">The sequence shown here is derived from an EMBL/GenBank/DDBJ whole genome shotgun (WGS) entry which is preliminary data.</text>
</comment>
<dbReference type="Proteomes" id="UP000624244">
    <property type="component" value="Unassembled WGS sequence"/>
</dbReference>
<evidence type="ECO:0000313" key="3">
    <source>
        <dbReference type="Proteomes" id="UP000624244"/>
    </source>
</evidence>
<feature type="region of interest" description="Disordered" evidence="1">
    <location>
        <begin position="65"/>
        <end position="207"/>
    </location>
</feature>
<dbReference type="AlphaFoldDB" id="A0A8H6DYV8"/>
<feature type="compositionally biased region" description="Basic residues" evidence="1">
    <location>
        <begin position="198"/>
        <end position="207"/>
    </location>
</feature>
<feature type="compositionally biased region" description="Basic and acidic residues" evidence="1">
    <location>
        <begin position="184"/>
        <end position="197"/>
    </location>
</feature>
<proteinExistence type="predicted"/>
<organism evidence="2 3">
    <name type="scientific">Cochliobolus sativus</name>
    <name type="common">Common root rot and spot blotch fungus</name>
    <name type="synonym">Bipolaris sorokiniana</name>
    <dbReference type="NCBI Taxonomy" id="45130"/>
    <lineage>
        <taxon>Eukaryota</taxon>
        <taxon>Fungi</taxon>
        <taxon>Dikarya</taxon>
        <taxon>Ascomycota</taxon>
        <taxon>Pezizomycotina</taxon>
        <taxon>Dothideomycetes</taxon>
        <taxon>Pleosporomycetidae</taxon>
        <taxon>Pleosporales</taxon>
        <taxon>Pleosporineae</taxon>
        <taxon>Pleosporaceae</taxon>
        <taxon>Bipolaris</taxon>
    </lineage>
</organism>
<evidence type="ECO:0000313" key="2">
    <source>
        <dbReference type="EMBL" id="KAF5853127.1"/>
    </source>
</evidence>
<evidence type="ECO:0000256" key="1">
    <source>
        <dbReference type="SAM" id="MobiDB-lite"/>
    </source>
</evidence>
<dbReference type="EMBL" id="WNKQ01000002">
    <property type="protein sequence ID" value="KAF5853127.1"/>
    <property type="molecule type" value="Genomic_DNA"/>
</dbReference>